<dbReference type="VEuPathDB" id="FungiDB:B9J08_000936"/>
<proteinExistence type="predicted"/>
<dbReference type="PANTHER" id="PTHR15407:SF28">
    <property type="entry name" value="RIBITOL-5-PHOSPHATE TRANSFERASE FKTN"/>
    <property type="match status" value="1"/>
</dbReference>
<protein>
    <recommendedName>
        <fullName evidence="6">LicD/FKTN/FKRP nucleotidyltransferase domain-containing protein</fullName>
    </recommendedName>
</protein>
<dbReference type="AlphaFoldDB" id="A0A0L0P0M4"/>
<evidence type="ECO:0000313" key="7">
    <source>
        <dbReference type="EMBL" id="KND99977.1"/>
    </source>
</evidence>
<dbReference type="EMBL" id="LGST01000020">
    <property type="protein sequence ID" value="KND99977.1"/>
    <property type="molecule type" value="Genomic_DNA"/>
</dbReference>
<dbReference type="VEuPathDB" id="FungiDB:CJI96_0003163"/>
<keyword evidence="2 5" id="KW-0812">Transmembrane</keyword>
<comment type="caution">
    <text evidence="7">The sequence shown here is derived from an EMBL/GenBank/DDBJ whole genome shotgun (WGS) entry which is preliminary data.</text>
</comment>
<dbReference type="PANTHER" id="PTHR15407">
    <property type="entry name" value="FUKUTIN-RELATED"/>
    <property type="match status" value="1"/>
</dbReference>
<dbReference type="GO" id="GO:0009100">
    <property type="term" value="P:glycoprotein metabolic process"/>
    <property type="evidence" value="ECO:0007669"/>
    <property type="project" value="UniProtKB-ARBA"/>
</dbReference>
<dbReference type="VEuPathDB" id="FungiDB:CJJ09_002895"/>
<gene>
    <name evidence="7" type="ORF">QG37_02916</name>
</gene>
<evidence type="ECO:0000256" key="3">
    <source>
        <dbReference type="ARBA" id="ARBA00022989"/>
    </source>
</evidence>
<dbReference type="VEuPathDB" id="FungiDB:CJI97_000954"/>
<evidence type="ECO:0000256" key="2">
    <source>
        <dbReference type="ARBA" id="ARBA00022692"/>
    </source>
</evidence>
<dbReference type="GO" id="GO:0016020">
    <property type="term" value="C:membrane"/>
    <property type="evidence" value="ECO:0007669"/>
    <property type="project" value="UniProtKB-SubCell"/>
</dbReference>
<dbReference type="InterPro" id="IPR009644">
    <property type="entry name" value="FKTN/MNN4/W02B3.4-1"/>
</dbReference>
<keyword evidence="4 5" id="KW-0472">Membrane</keyword>
<dbReference type="InterPro" id="IPR007074">
    <property type="entry name" value="LicD/FKTN/FKRP_NTP_transf"/>
</dbReference>
<dbReference type="Proteomes" id="UP000037122">
    <property type="component" value="Unassembled WGS sequence"/>
</dbReference>
<evidence type="ECO:0000256" key="4">
    <source>
        <dbReference type="ARBA" id="ARBA00023136"/>
    </source>
</evidence>
<evidence type="ECO:0000313" key="8">
    <source>
        <dbReference type="Proteomes" id="UP000037122"/>
    </source>
</evidence>
<accession>A0A0L0P0M4</accession>
<feature type="transmembrane region" description="Helical" evidence="5">
    <location>
        <begin position="15"/>
        <end position="34"/>
    </location>
</feature>
<dbReference type="Pfam" id="PF04991">
    <property type="entry name" value="LicD"/>
    <property type="match status" value="1"/>
</dbReference>
<feature type="domain" description="LicD/FKTN/FKRP nucleotidyltransferase" evidence="6">
    <location>
        <begin position="436"/>
        <end position="545"/>
    </location>
</feature>
<dbReference type="VEuPathDB" id="FungiDB:CJJ07_004255"/>
<evidence type="ECO:0000256" key="1">
    <source>
        <dbReference type="ARBA" id="ARBA00004167"/>
    </source>
</evidence>
<reference evidence="8" key="1">
    <citation type="journal article" date="2015" name="BMC Genomics">
        <title>Draft genome of a commonly misdiagnosed multidrug resistant pathogen Candida auris.</title>
        <authorList>
            <person name="Chatterjee S."/>
            <person name="Alampalli S.V."/>
            <person name="Nageshan R.K."/>
            <person name="Chettiar S.T."/>
            <person name="Joshi S."/>
            <person name="Tatu U.S."/>
        </authorList>
    </citation>
    <scope>NUCLEOTIDE SEQUENCE [LARGE SCALE GENOMIC DNA]</scope>
    <source>
        <strain evidence="8">6684</strain>
    </source>
</reference>
<keyword evidence="3 5" id="KW-1133">Transmembrane helix</keyword>
<organism evidence="7 8">
    <name type="scientific">Candidozyma auris</name>
    <name type="common">Yeast</name>
    <name type="synonym">Candida auris</name>
    <dbReference type="NCBI Taxonomy" id="498019"/>
    <lineage>
        <taxon>Eukaryota</taxon>
        <taxon>Fungi</taxon>
        <taxon>Dikarya</taxon>
        <taxon>Ascomycota</taxon>
        <taxon>Saccharomycotina</taxon>
        <taxon>Pichiomycetes</taxon>
        <taxon>Metschnikowiaceae</taxon>
        <taxon>Candidozyma</taxon>
    </lineage>
</organism>
<dbReference type="VEuPathDB" id="FungiDB:QG37_02916"/>
<evidence type="ECO:0000259" key="6">
    <source>
        <dbReference type="Pfam" id="PF04991"/>
    </source>
</evidence>
<evidence type="ECO:0000256" key="5">
    <source>
        <dbReference type="SAM" id="Phobius"/>
    </source>
</evidence>
<name>A0A0L0P0M4_CANAR</name>
<comment type="subcellular location">
    <subcellularLocation>
        <location evidence="1">Membrane</location>
        <topology evidence="1">Single-pass membrane protein</topology>
    </subcellularLocation>
</comment>
<sequence>MFQVLLNKVNTHRKAAAAVLCAMVILNLIIVFTANHFGQVIEVPGILQTSFESRVRLLFNKVRGNPEKYWLSDADLKYLEAEVPVEHVLLTDKSQTDSTLWYDPRFTLAVYMNELIQNNDKEEMPVYPFHWADWIDLTGLNKYFKDQDKMTCNKIRSRIRGRPDVNYFCKNKQDLSQEEIEQMGFTSIEQIPDAVIFAHCKHDHNTYNEHRSFMAKSYALTNLPKPLKVIILNKNSGTYEFYVDQSKGPEQRLKNSGLVERFIKQQLGSSVQNSIKSALTFKINHLKVYKKLLSKIKPKTLPESDDPYKVYATTHKNKGDLPLNAEAFHYDRSSVDDQIKHYESKKNLTVMEQNYLDGLRECAPYNDETEIPYFKEPTLNTKEYRNKDNDVGWHYDWRFFTDALMYDKEGWTRAERVTRTNIILERLLRNWSRFVEEKGLVSWIEHGPLLSWYWNGLMFPYDNDIDVQMPVKELLRLSRDYNQTLVLEDPSEGYGKFLIDVGSYVHNRGISKKENHIDGRFIDVESGIYIDITGLAKSDASLPQEYKDNPIVEKQDGDIEAEVYNDRRKHFYTLDQLQPLHYSMLSGVPVFIPQQIENRLKFSYSKGLDEYEFDGWIYVPSIGLWVPKQKVTEVLEKTEYTKEGSEERGMLIEASKNLSEEQTLKLLQDEDTLIEYFLTADLTEFHAKEMDFLFDKNGKDSKKLTVASVRERYKKLTTSIHMQKPMRKCLFEYEKYDRVKHHPEPSS</sequence>